<evidence type="ECO:0000313" key="6">
    <source>
        <dbReference type="EMBL" id="KAH3796127.1"/>
    </source>
</evidence>
<evidence type="ECO:0000313" key="7">
    <source>
        <dbReference type="Proteomes" id="UP000828390"/>
    </source>
</evidence>
<reference evidence="6" key="2">
    <citation type="submission" date="2020-11" db="EMBL/GenBank/DDBJ databases">
        <authorList>
            <person name="McCartney M.A."/>
            <person name="Auch B."/>
            <person name="Kono T."/>
            <person name="Mallez S."/>
            <person name="Becker A."/>
            <person name="Gohl D.M."/>
            <person name="Silverstein K.A.T."/>
            <person name="Koren S."/>
            <person name="Bechman K.B."/>
            <person name="Herman A."/>
            <person name="Abrahante J.E."/>
            <person name="Garbe J."/>
        </authorList>
    </citation>
    <scope>NUCLEOTIDE SEQUENCE</scope>
    <source>
        <strain evidence="6">Duluth1</strain>
        <tissue evidence="6">Whole animal</tissue>
    </source>
</reference>
<dbReference type="PANTHER" id="PTHR43903">
    <property type="entry name" value="NEUROLIGIN"/>
    <property type="match status" value="1"/>
</dbReference>
<name>A0A9D4FHV7_DREPO</name>
<dbReference type="EMBL" id="JAIWYP010000007">
    <property type="protein sequence ID" value="KAH3796127.1"/>
    <property type="molecule type" value="Genomic_DNA"/>
</dbReference>
<dbReference type="GO" id="GO:0016787">
    <property type="term" value="F:hydrolase activity"/>
    <property type="evidence" value="ECO:0007669"/>
    <property type="project" value="UniProtKB-KW"/>
</dbReference>
<feature type="domain" description="Carboxylesterase type B" evidence="5">
    <location>
        <begin position="23"/>
        <end position="566"/>
    </location>
</feature>
<comment type="caution">
    <text evidence="6">The sequence shown here is derived from an EMBL/GenBank/DDBJ whole genome shotgun (WGS) entry which is preliminary data.</text>
</comment>
<organism evidence="6 7">
    <name type="scientific">Dreissena polymorpha</name>
    <name type="common">Zebra mussel</name>
    <name type="synonym">Mytilus polymorpha</name>
    <dbReference type="NCBI Taxonomy" id="45954"/>
    <lineage>
        <taxon>Eukaryota</taxon>
        <taxon>Metazoa</taxon>
        <taxon>Spiralia</taxon>
        <taxon>Lophotrochozoa</taxon>
        <taxon>Mollusca</taxon>
        <taxon>Bivalvia</taxon>
        <taxon>Autobranchia</taxon>
        <taxon>Heteroconchia</taxon>
        <taxon>Euheterodonta</taxon>
        <taxon>Imparidentia</taxon>
        <taxon>Neoheterodontei</taxon>
        <taxon>Myida</taxon>
        <taxon>Dreissenoidea</taxon>
        <taxon>Dreissenidae</taxon>
        <taxon>Dreissena</taxon>
    </lineage>
</organism>
<feature type="chain" id="PRO_5039759124" description="Carboxylic ester hydrolase" evidence="4">
    <location>
        <begin position="17"/>
        <end position="583"/>
    </location>
</feature>
<evidence type="ECO:0000256" key="4">
    <source>
        <dbReference type="RuleBase" id="RU361235"/>
    </source>
</evidence>
<dbReference type="PROSITE" id="PS00122">
    <property type="entry name" value="CARBOXYLESTERASE_B_1"/>
    <property type="match status" value="1"/>
</dbReference>
<keyword evidence="7" id="KW-1185">Reference proteome</keyword>
<accession>A0A9D4FHV7</accession>
<dbReference type="InterPro" id="IPR029058">
    <property type="entry name" value="AB_hydrolase_fold"/>
</dbReference>
<evidence type="ECO:0000259" key="5">
    <source>
        <dbReference type="Pfam" id="PF00135"/>
    </source>
</evidence>
<dbReference type="OrthoDB" id="408631at2759"/>
<comment type="similarity">
    <text evidence="1 4">Belongs to the type-B carboxylesterase/lipase family.</text>
</comment>
<dbReference type="PROSITE" id="PS00941">
    <property type="entry name" value="CARBOXYLESTERASE_B_2"/>
    <property type="match status" value="1"/>
</dbReference>
<dbReference type="Pfam" id="PF00135">
    <property type="entry name" value="COesterase"/>
    <property type="match status" value="1"/>
</dbReference>
<evidence type="ECO:0000256" key="1">
    <source>
        <dbReference type="ARBA" id="ARBA00005964"/>
    </source>
</evidence>
<sequence length="583" mass="64964">MLSVLVLYGLVGSIFSAPYKTVTLHSRIGTITGKQVETSFLEKTGKVNMFLGIPYAEPPVGDRMFKKPVPKAYKHGHLNATDFGPACSQHLVAMMGWVPGFPDVGDDCLTINIFVPAENGTGSGHVDNYSPHAVMVYIYGGAYVIGQSKIYSAENLTLVGDAVVVTFNYRVSALGFLSTGSSKYPGNAGLWDQQLALRWVHENIADFGGDPHRVLVFGESAGGASAILQALYPGNSGYFQRIAASSGSPLCPWAFQPKPQVFAKRLAENFGCTQPDLDAAVDCLQRLSPQTIANSSIIGTPEETAFRAEWDVVYDGDFVQKPQKDLFNMDSSLDTFRNVDLLIGFNNNDGAFISLLSLQPFLTKQQNMTFEDGIPYDFFRNTYVPMFSRDLYGNSSAYMDKWILHEYTDWSNKTDPLLTREKFMELASDFEFFVPALVALRSHATAPVRSKAFLYEFSLKATFNSAPSWIEGAMHGDDLPFVFGFPWTMSEGMKFRNHVPDWEKRYARNMMVMWSNFAKTGDPNLPVPLADNLYWPQYDLDSRMYLQLGREPSVSRDVHGQRANFWLNLEPSLRPTSSGQIIG</sequence>
<proteinExistence type="inferred from homology"/>
<dbReference type="Gene3D" id="3.40.50.1820">
    <property type="entry name" value="alpha/beta hydrolase"/>
    <property type="match status" value="1"/>
</dbReference>
<dbReference type="SUPFAM" id="SSF53474">
    <property type="entry name" value="alpha/beta-Hydrolases"/>
    <property type="match status" value="1"/>
</dbReference>
<dbReference type="InterPro" id="IPR051093">
    <property type="entry name" value="Neuroligin/BSAL"/>
</dbReference>
<evidence type="ECO:0000256" key="3">
    <source>
        <dbReference type="ARBA" id="ARBA00022801"/>
    </source>
</evidence>
<protein>
    <recommendedName>
        <fullName evidence="4">Carboxylic ester hydrolase</fullName>
        <ecNumber evidence="4">3.1.1.-</ecNumber>
    </recommendedName>
</protein>
<reference evidence="6" key="1">
    <citation type="journal article" date="2019" name="bioRxiv">
        <title>The Genome of the Zebra Mussel, Dreissena polymorpha: A Resource for Invasive Species Research.</title>
        <authorList>
            <person name="McCartney M.A."/>
            <person name="Auch B."/>
            <person name="Kono T."/>
            <person name="Mallez S."/>
            <person name="Zhang Y."/>
            <person name="Obille A."/>
            <person name="Becker A."/>
            <person name="Abrahante J.E."/>
            <person name="Garbe J."/>
            <person name="Badalamenti J.P."/>
            <person name="Herman A."/>
            <person name="Mangelson H."/>
            <person name="Liachko I."/>
            <person name="Sullivan S."/>
            <person name="Sone E.D."/>
            <person name="Koren S."/>
            <person name="Silverstein K.A.T."/>
            <person name="Beckman K.B."/>
            <person name="Gohl D.M."/>
        </authorList>
    </citation>
    <scope>NUCLEOTIDE SEQUENCE</scope>
    <source>
        <strain evidence="6">Duluth1</strain>
        <tissue evidence="6">Whole animal</tissue>
    </source>
</reference>
<dbReference type="InterPro" id="IPR019819">
    <property type="entry name" value="Carboxylesterase_B_CS"/>
</dbReference>
<keyword evidence="2 4" id="KW-0732">Signal</keyword>
<gene>
    <name evidence="6" type="ORF">DPMN_149694</name>
</gene>
<feature type="signal peptide" evidence="4">
    <location>
        <begin position="1"/>
        <end position="16"/>
    </location>
</feature>
<dbReference type="InterPro" id="IPR019826">
    <property type="entry name" value="Carboxylesterase_B_AS"/>
</dbReference>
<dbReference type="EC" id="3.1.1.-" evidence="4"/>
<evidence type="ECO:0000256" key="2">
    <source>
        <dbReference type="ARBA" id="ARBA00022729"/>
    </source>
</evidence>
<dbReference type="Proteomes" id="UP000828390">
    <property type="component" value="Unassembled WGS sequence"/>
</dbReference>
<keyword evidence="3 4" id="KW-0378">Hydrolase</keyword>
<dbReference type="InterPro" id="IPR002018">
    <property type="entry name" value="CarbesteraseB"/>
</dbReference>
<dbReference type="AlphaFoldDB" id="A0A9D4FHV7"/>